<evidence type="ECO:0000313" key="4">
    <source>
        <dbReference type="Proteomes" id="UP000290289"/>
    </source>
</evidence>
<protein>
    <recommendedName>
        <fullName evidence="2">DUF7915 domain-containing protein</fullName>
    </recommendedName>
</protein>
<name>A0A498J1M4_MALDO</name>
<dbReference type="AlphaFoldDB" id="A0A498J1M4"/>
<gene>
    <name evidence="3" type="ORF">DVH24_000056</name>
</gene>
<evidence type="ECO:0000313" key="3">
    <source>
        <dbReference type="EMBL" id="RXH88457.1"/>
    </source>
</evidence>
<keyword evidence="4" id="KW-1185">Reference proteome</keyword>
<sequence length="211" mass="23530">MTTRTRRFKTVPFLLRPKWWLISLLRLRLPVRIWKKNPGSPAAENGGSSYDLPHSQAVPASLEAQREDVKLKRKGLNQSSIYLTNNSTFKEDGENQDPNLSTPPMNQAKAMKATIKSSTEKKQPIESTTPNNEVLPKLRSTLSARNIMLGPNYDEEINTTLVSRHPDAATVVTGIVGCAGLKGPLVQKSFNSWAVTKVVEYFHLFPYAAIL</sequence>
<feature type="compositionally biased region" description="Polar residues" evidence="1">
    <location>
        <begin position="96"/>
        <end position="105"/>
    </location>
</feature>
<feature type="domain" description="DUF7915" evidence="2">
    <location>
        <begin position="180"/>
        <end position="211"/>
    </location>
</feature>
<comment type="caution">
    <text evidence="3">The sequence shown here is derived from an EMBL/GenBank/DDBJ whole genome shotgun (WGS) entry which is preliminary data.</text>
</comment>
<evidence type="ECO:0000256" key="1">
    <source>
        <dbReference type="SAM" id="MobiDB-lite"/>
    </source>
</evidence>
<reference evidence="3 4" key="1">
    <citation type="submission" date="2018-10" db="EMBL/GenBank/DDBJ databases">
        <title>A high-quality apple genome assembly.</title>
        <authorList>
            <person name="Hu J."/>
        </authorList>
    </citation>
    <scope>NUCLEOTIDE SEQUENCE [LARGE SCALE GENOMIC DNA]</scope>
    <source>
        <strain evidence="4">cv. HFTH1</strain>
        <tissue evidence="3">Young leaf</tissue>
    </source>
</reference>
<accession>A0A498J1M4</accession>
<dbReference type="EMBL" id="RDQH01000335">
    <property type="protein sequence ID" value="RXH88457.1"/>
    <property type="molecule type" value="Genomic_DNA"/>
</dbReference>
<dbReference type="PANTHER" id="PTHR36373">
    <property type="entry name" value="EXPRESSED PROTEIN"/>
    <property type="match status" value="1"/>
</dbReference>
<dbReference type="InterPro" id="IPR057237">
    <property type="entry name" value="DUF7915"/>
</dbReference>
<proteinExistence type="predicted"/>
<dbReference type="PANTHER" id="PTHR36373:SF1">
    <property type="entry name" value="EXPRESSED PROTEIN"/>
    <property type="match status" value="1"/>
</dbReference>
<dbReference type="Pfam" id="PF25502">
    <property type="entry name" value="DUF7915"/>
    <property type="match status" value="1"/>
</dbReference>
<evidence type="ECO:0000259" key="2">
    <source>
        <dbReference type="Pfam" id="PF25502"/>
    </source>
</evidence>
<feature type="region of interest" description="Disordered" evidence="1">
    <location>
        <begin position="85"/>
        <end position="105"/>
    </location>
</feature>
<dbReference type="Proteomes" id="UP000290289">
    <property type="component" value="Chromosome 9"/>
</dbReference>
<organism evidence="3 4">
    <name type="scientific">Malus domestica</name>
    <name type="common">Apple</name>
    <name type="synonym">Pyrus malus</name>
    <dbReference type="NCBI Taxonomy" id="3750"/>
    <lineage>
        <taxon>Eukaryota</taxon>
        <taxon>Viridiplantae</taxon>
        <taxon>Streptophyta</taxon>
        <taxon>Embryophyta</taxon>
        <taxon>Tracheophyta</taxon>
        <taxon>Spermatophyta</taxon>
        <taxon>Magnoliopsida</taxon>
        <taxon>eudicotyledons</taxon>
        <taxon>Gunneridae</taxon>
        <taxon>Pentapetalae</taxon>
        <taxon>rosids</taxon>
        <taxon>fabids</taxon>
        <taxon>Rosales</taxon>
        <taxon>Rosaceae</taxon>
        <taxon>Amygdaloideae</taxon>
        <taxon>Maleae</taxon>
        <taxon>Malus</taxon>
    </lineage>
</organism>